<dbReference type="EMBL" id="JANIBM010000069">
    <property type="protein sequence ID" value="MCQ8183704.1"/>
    <property type="molecule type" value="Genomic_DNA"/>
</dbReference>
<dbReference type="RefSeq" id="WP_256612924.1">
    <property type="nucleotide sequence ID" value="NZ_JANIBM010000069.1"/>
</dbReference>
<comment type="caution">
    <text evidence="1">The sequence shown here is derived from an EMBL/GenBank/DDBJ whole genome shotgun (WGS) entry which is preliminary data.</text>
</comment>
<sequence>SWVGGDGLAGPVVLGGWQIGGFDLESLNRKSLKKVVDMVSDCCRICRLNRARCSGSLTN</sequence>
<reference evidence="1 2" key="1">
    <citation type="submission" date="2022-07" db="EMBL/GenBank/DDBJ databases">
        <title>Methylomonas rivi sp. nov., Methylomonas rosea sp. nov., Methylomonas aureus sp. nov. and Methylomonas subterranea sp. nov., four novel methanotrophs isolated from a freshwater creek and the deep terrestrial subsurface.</title>
        <authorList>
            <person name="Abin C."/>
            <person name="Sankaranarayanan K."/>
            <person name="Garner C."/>
            <person name="Sindelar R."/>
            <person name="Kotary K."/>
            <person name="Garner R."/>
            <person name="Barclay S."/>
            <person name="Lawson P."/>
            <person name="Krumholz L."/>
        </authorList>
    </citation>
    <scope>NUCLEOTIDE SEQUENCE [LARGE SCALE GENOMIC DNA]</scope>
    <source>
        <strain evidence="1 2">SURF-1</strain>
    </source>
</reference>
<dbReference type="Proteomes" id="UP001524569">
    <property type="component" value="Unassembled WGS sequence"/>
</dbReference>
<keyword evidence="2" id="KW-1185">Reference proteome</keyword>
<gene>
    <name evidence="1" type="ORF">NP603_21555</name>
</gene>
<accession>A0ABT1UNB0</accession>
<protein>
    <submittedName>
        <fullName evidence="1">Uncharacterized protein</fullName>
    </submittedName>
</protein>
<evidence type="ECO:0000313" key="1">
    <source>
        <dbReference type="EMBL" id="MCQ8183704.1"/>
    </source>
</evidence>
<organism evidence="1 2">
    <name type="scientific">Methylomonas aurea</name>
    <dbReference type="NCBI Taxonomy" id="2952224"/>
    <lineage>
        <taxon>Bacteria</taxon>
        <taxon>Pseudomonadati</taxon>
        <taxon>Pseudomonadota</taxon>
        <taxon>Gammaproteobacteria</taxon>
        <taxon>Methylococcales</taxon>
        <taxon>Methylococcaceae</taxon>
        <taxon>Methylomonas</taxon>
    </lineage>
</organism>
<name>A0ABT1UNB0_9GAMM</name>
<proteinExistence type="predicted"/>
<feature type="non-terminal residue" evidence="1">
    <location>
        <position position="1"/>
    </location>
</feature>
<evidence type="ECO:0000313" key="2">
    <source>
        <dbReference type="Proteomes" id="UP001524569"/>
    </source>
</evidence>